<name>A0AAJ1V979_9FLAO</name>
<sequence length="503" mass="59123">MAFVTTKSREDKAALDFWDEYYKSVQNTDIVDSSEPEEEKEKRIKRLEDDPIEWMKHHFEKYCTANFTDFHKRFIRRAIENPEIYLTNAWSRELSKTGVTFLVMMYLHCTGRKRFTLMISATKESAERLLKPYKLAFEKNPRLRNDYGDQVNYGSWAGDDFTTKSGSRFIAVGAGQAPRGARNEELRPDSIIMDDFDTDEECRNPDLIDKKWDWFEQAVYGTRSISNPLLVIWNGNIIAENCCIKKAILVSDYYEIVNIRDKNGKSTWPDKNTEEFIDRALSKISKASGQKEYFNNPIVLGKVFEKLYYGKMRPLKDYKFLIAYTDPSYKKNGDTKATAVIGKWKDEYHVVRMYCGHVKTSVMLDWQYDILNWVNDKVSVYFWIEWPWIDDMLKQEIKAANKRHKTTLPLKPDERSKPEKFFRIESNLEPLNSKRQLIFNEKYKDDDHMTEAEFQFKALSPKSRAHDDAPDAVEGAVWKINKKVKENVAPPMVIPSTQNQKRY</sequence>
<proteinExistence type="predicted"/>
<evidence type="ECO:0000313" key="1">
    <source>
        <dbReference type="EMBL" id="MDM1074209.1"/>
    </source>
</evidence>
<accession>A0AAJ1V979</accession>
<dbReference type="AlphaFoldDB" id="A0AAJ1V979"/>
<reference evidence="1" key="2">
    <citation type="journal article" date="2022" name="Sci. Total Environ.">
        <title>Prevalence, transmission, and molecular epidemiology of tet(X)-positive bacteria among humans, animals, and environmental niches in China: An epidemiological, and genomic-based study.</title>
        <authorList>
            <person name="Dong N."/>
            <person name="Zeng Y."/>
            <person name="Cai C."/>
            <person name="Sun C."/>
            <person name="Lu J."/>
            <person name="Liu C."/>
            <person name="Zhou H."/>
            <person name="Sun Q."/>
            <person name="Shu L."/>
            <person name="Wang H."/>
            <person name="Wang Y."/>
            <person name="Wang S."/>
            <person name="Wu C."/>
            <person name="Chan E.W."/>
            <person name="Chen G."/>
            <person name="Shen Z."/>
            <person name="Chen S."/>
            <person name="Zhang R."/>
        </authorList>
    </citation>
    <scope>NUCLEOTIDE SEQUENCE</scope>
    <source>
        <strain evidence="1">R655-4</strain>
    </source>
</reference>
<evidence type="ECO:0008006" key="3">
    <source>
        <dbReference type="Google" id="ProtNLM"/>
    </source>
</evidence>
<protein>
    <recommendedName>
        <fullName evidence="3">Terminase</fullName>
    </recommendedName>
</protein>
<dbReference type="Gene3D" id="3.40.50.300">
    <property type="entry name" value="P-loop containing nucleotide triphosphate hydrolases"/>
    <property type="match status" value="1"/>
</dbReference>
<evidence type="ECO:0000313" key="2">
    <source>
        <dbReference type="Proteomes" id="UP001170959"/>
    </source>
</evidence>
<comment type="caution">
    <text evidence="1">The sequence shown here is derived from an EMBL/GenBank/DDBJ whole genome shotgun (WGS) entry which is preliminary data.</text>
</comment>
<organism evidence="1 2">
    <name type="scientific">Empedobacter brevis</name>
    <dbReference type="NCBI Taxonomy" id="247"/>
    <lineage>
        <taxon>Bacteria</taxon>
        <taxon>Pseudomonadati</taxon>
        <taxon>Bacteroidota</taxon>
        <taxon>Flavobacteriia</taxon>
        <taxon>Flavobacteriales</taxon>
        <taxon>Weeksellaceae</taxon>
        <taxon>Empedobacter</taxon>
    </lineage>
</organism>
<dbReference type="RefSeq" id="WP_286494446.1">
    <property type="nucleotide sequence ID" value="NZ_JACAGJ010000012.1"/>
</dbReference>
<gene>
    <name evidence="1" type="ORF">HX001_17120</name>
</gene>
<dbReference type="InterPro" id="IPR027417">
    <property type="entry name" value="P-loop_NTPase"/>
</dbReference>
<reference evidence="1" key="1">
    <citation type="submission" date="2020-06" db="EMBL/GenBank/DDBJ databases">
        <authorList>
            <person name="Dong N."/>
        </authorList>
    </citation>
    <scope>NUCLEOTIDE SEQUENCE</scope>
    <source>
        <strain evidence="1">R655-4</strain>
    </source>
</reference>
<dbReference type="EMBL" id="JACAGJ010000012">
    <property type="protein sequence ID" value="MDM1074209.1"/>
    <property type="molecule type" value="Genomic_DNA"/>
</dbReference>
<dbReference type="Proteomes" id="UP001170959">
    <property type="component" value="Unassembled WGS sequence"/>
</dbReference>